<evidence type="ECO:0000313" key="2">
    <source>
        <dbReference type="Proteomes" id="UP000258500"/>
    </source>
</evidence>
<dbReference type="EMBL" id="JN672684">
    <property type="protein sequence ID" value="AEQ39251.1"/>
    <property type="molecule type" value="Genomic_DNA"/>
</dbReference>
<evidence type="ECO:0000313" key="1">
    <source>
        <dbReference type="EMBL" id="AEQ39251.1"/>
    </source>
</evidence>
<accession>G5DMM3</accession>
<reference evidence="1 2" key="1">
    <citation type="journal article" date="2012" name="J. Gen. Virol.">
        <title>Isolation and characterization of a bacteriophage F20 virulent to Enterobacter aerogenes.</title>
        <authorList>
            <person name="Mishra C.K."/>
            <person name="Choi T.J."/>
            <person name="Kang S.C."/>
        </authorList>
    </citation>
    <scope>NUCLEOTIDE SEQUENCE [LARGE SCALE GENOMIC DNA]</scope>
</reference>
<dbReference type="Proteomes" id="UP000258500">
    <property type="component" value="Segment"/>
</dbReference>
<organism evidence="1 2">
    <name type="scientific">Enterobacter phage F20</name>
    <dbReference type="NCBI Taxonomy" id="2886900"/>
    <lineage>
        <taxon>Viruses</taxon>
        <taxon>Duplodnaviria</taxon>
        <taxon>Heunggongvirae</taxon>
        <taxon>Uroviricota</taxon>
        <taxon>Caudoviricetes</taxon>
        <taxon>Drexlerviridae</taxon>
        <taxon>Webervirus</taxon>
        <taxon>Webervirus F20</taxon>
    </lineage>
</organism>
<keyword evidence="2" id="KW-1185">Reference proteome</keyword>
<name>G5DMM3_9CAUD</name>
<proteinExistence type="predicted"/>
<dbReference type="RefSeq" id="YP_009666248.1">
    <property type="nucleotide sequence ID" value="NC_043469.1"/>
</dbReference>
<sequence length="76" mass="8734">MSHVTNQKAIDATNSEKYAIFITKLNNRYAVRAIPGGYASYLETNRGWWRVDNVANFLVWNGEFQGYDDISSLIEE</sequence>
<protein>
    <submittedName>
        <fullName evidence="1">Uncharacterized protein</fullName>
    </submittedName>
</protein>
<dbReference type="GeneID" id="40526459"/>